<gene>
    <name evidence="1" type="ordered locus">Pput_2958</name>
</gene>
<organism evidence="1">
    <name type="scientific">Pseudomonas putida (strain ATCC 700007 / DSM 6899 / JCM 31910 / BCRC 17059 / LMG 24140 / F1)</name>
    <dbReference type="NCBI Taxonomy" id="351746"/>
    <lineage>
        <taxon>Bacteria</taxon>
        <taxon>Pseudomonadati</taxon>
        <taxon>Pseudomonadota</taxon>
        <taxon>Gammaproteobacteria</taxon>
        <taxon>Pseudomonadales</taxon>
        <taxon>Pseudomonadaceae</taxon>
        <taxon>Pseudomonas</taxon>
    </lineage>
</organism>
<reference evidence="1" key="1">
    <citation type="submission" date="2007-05" db="EMBL/GenBank/DDBJ databases">
        <title>Complete sequence of Pseudomonas putida F1.</title>
        <authorList>
            <consortium name="US DOE Joint Genome Institute"/>
            <person name="Copeland A."/>
            <person name="Lucas S."/>
            <person name="Lapidus A."/>
            <person name="Barry K."/>
            <person name="Detter J.C."/>
            <person name="Glavina del Rio T."/>
            <person name="Hammon N."/>
            <person name="Israni S."/>
            <person name="Dalin E."/>
            <person name="Tice H."/>
            <person name="Pitluck S."/>
            <person name="Chain P."/>
            <person name="Malfatti S."/>
            <person name="Shin M."/>
            <person name="Vergez L."/>
            <person name="Schmutz J."/>
            <person name="Larimer F."/>
            <person name="Land M."/>
            <person name="Hauser L."/>
            <person name="Kyrpides N."/>
            <person name="Lykidis A."/>
            <person name="Parales R."/>
            <person name="Richardson P."/>
        </authorList>
    </citation>
    <scope>NUCLEOTIDE SEQUENCE [LARGE SCALE GENOMIC DNA]</scope>
    <source>
        <strain evidence="1">F1</strain>
    </source>
</reference>
<evidence type="ECO:0000313" key="1">
    <source>
        <dbReference type="EMBL" id="ABQ79086.1"/>
    </source>
</evidence>
<name>A5W4M6_PSEP1</name>
<accession>A5W4M6</accession>
<proteinExistence type="predicted"/>
<protein>
    <submittedName>
        <fullName evidence="1">Uncharacterized protein</fullName>
    </submittedName>
</protein>
<dbReference type="KEGG" id="ppf:Pput_2958"/>
<dbReference type="EMBL" id="CP000712">
    <property type="protein sequence ID" value="ABQ79086.1"/>
    <property type="molecule type" value="Genomic_DNA"/>
</dbReference>
<sequence>MDTLLNVLFGLSQSMHKPHMRWRGISYAEVPMSRMKHFSDAVVLSPGVWQQFIEPATGEEPIGQSGLRLADLLNSVLTSAPRASHCPIELQLDRLQHNGTSVSAHLPQFQLARITPHRGPAFLLIRLPGEIVVDIAAL</sequence>
<dbReference type="AlphaFoldDB" id="A5W4M6"/>
<dbReference type="HOGENOM" id="CLU_153877_0_0_6"/>